<name>A0A4Z0NZX4_9BACT</name>
<comment type="caution">
    <text evidence="3">The sequence shown here is derived from an EMBL/GenBank/DDBJ whole genome shotgun (WGS) entry which is preliminary data.</text>
</comment>
<dbReference type="InterPro" id="IPR032466">
    <property type="entry name" value="Metal_Hydrolase"/>
</dbReference>
<accession>A0A4Z0NZX4</accession>
<organism evidence="3 4">
    <name type="scientific">Hymenobacter fodinae</name>
    <dbReference type="NCBI Taxonomy" id="2510796"/>
    <lineage>
        <taxon>Bacteria</taxon>
        <taxon>Pseudomonadati</taxon>
        <taxon>Bacteroidota</taxon>
        <taxon>Cytophagia</taxon>
        <taxon>Cytophagales</taxon>
        <taxon>Hymenobacteraceae</taxon>
        <taxon>Hymenobacter</taxon>
    </lineage>
</organism>
<dbReference type="Proteomes" id="UP000298337">
    <property type="component" value="Unassembled WGS sequence"/>
</dbReference>
<dbReference type="EMBL" id="SRLA01000007">
    <property type="protein sequence ID" value="TGE03683.1"/>
    <property type="molecule type" value="Genomic_DNA"/>
</dbReference>
<protein>
    <submittedName>
        <fullName evidence="3">Amidohydrolase</fullName>
    </submittedName>
</protein>
<evidence type="ECO:0000256" key="1">
    <source>
        <dbReference type="ARBA" id="ARBA00038310"/>
    </source>
</evidence>
<comment type="similarity">
    <text evidence="1">Belongs to the metallo-dependent hydrolases superfamily.</text>
</comment>
<dbReference type="PANTHER" id="PTHR43569:SF2">
    <property type="entry name" value="AMIDOHYDROLASE-RELATED DOMAIN-CONTAINING PROTEIN"/>
    <property type="match status" value="1"/>
</dbReference>
<keyword evidence="3" id="KW-0378">Hydrolase</keyword>
<evidence type="ECO:0000313" key="4">
    <source>
        <dbReference type="Proteomes" id="UP000298337"/>
    </source>
</evidence>
<gene>
    <name evidence="3" type="ORF">EU556_23995</name>
</gene>
<proteinExistence type="inferred from homology"/>
<dbReference type="AlphaFoldDB" id="A0A4Z0NZX4"/>
<dbReference type="InterPro" id="IPR006680">
    <property type="entry name" value="Amidohydro-rel"/>
</dbReference>
<dbReference type="GO" id="GO:0016787">
    <property type="term" value="F:hydrolase activity"/>
    <property type="evidence" value="ECO:0007669"/>
    <property type="project" value="UniProtKB-KW"/>
</dbReference>
<evidence type="ECO:0000313" key="3">
    <source>
        <dbReference type="EMBL" id="TGE03683.1"/>
    </source>
</evidence>
<dbReference type="Gene3D" id="3.20.20.140">
    <property type="entry name" value="Metal-dependent hydrolases"/>
    <property type="match status" value="1"/>
</dbReference>
<evidence type="ECO:0000259" key="2">
    <source>
        <dbReference type="Pfam" id="PF04909"/>
    </source>
</evidence>
<reference evidence="3 4" key="1">
    <citation type="submission" date="2019-04" db="EMBL/GenBank/DDBJ databases">
        <authorList>
            <person name="Feng G."/>
            <person name="Zhang J."/>
            <person name="Zhu H."/>
        </authorList>
    </citation>
    <scope>NUCLEOTIDE SEQUENCE [LARGE SCALE GENOMIC DNA]</scope>
    <source>
        <strain evidence="3 4">92R-1</strain>
    </source>
</reference>
<dbReference type="PANTHER" id="PTHR43569">
    <property type="entry name" value="AMIDOHYDROLASE"/>
    <property type="match status" value="1"/>
</dbReference>
<dbReference type="OrthoDB" id="5450317at2"/>
<dbReference type="Pfam" id="PF04909">
    <property type="entry name" value="Amidohydro_2"/>
    <property type="match status" value="1"/>
</dbReference>
<dbReference type="InterPro" id="IPR052350">
    <property type="entry name" value="Metallo-dep_Lactonases"/>
</dbReference>
<dbReference type="SUPFAM" id="SSF51556">
    <property type="entry name" value="Metallo-dependent hydrolases"/>
    <property type="match status" value="1"/>
</dbReference>
<sequence length="286" mass="32595">MARIDSHVHFWQFQPERDAWITDDMRALRHNFLPPDLEPLLDQHQLDGCVAVQADQSEAETIFLLYHATKHNFIKGVVGWVDLQAPDVARRLERYAQFPELIGFRHILQSEADQALMLTPAFNRGLAALFAHGFTYDLLIQPGQLAYATELVKRFPEQPFIIDHLAKPYIKAGALEPWCQQLQALAAHQNVFCKVSGLVTEADWHHWQPADFRPYLDAAFEAFGPQRLLFGSDWPVCTVAGGYRRALSLLENYLTEFSSAEQAGFWGDNAAQFYRLQHQLADGFTA</sequence>
<dbReference type="RefSeq" id="WP_135436785.1">
    <property type="nucleotide sequence ID" value="NZ_SRLA01000007.1"/>
</dbReference>
<keyword evidence="4" id="KW-1185">Reference proteome</keyword>
<feature type="domain" description="Amidohydrolase-related" evidence="2">
    <location>
        <begin position="4"/>
        <end position="276"/>
    </location>
</feature>